<dbReference type="Proteomes" id="UP000034947">
    <property type="component" value="Unassembled WGS sequence"/>
</dbReference>
<dbReference type="Gene3D" id="1.25.40.20">
    <property type="entry name" value="Ankyrin repeat-containing domain"/>
    <property type="match status" value="1"/>
</dbReference>
<gene>
    <name evidence="7" type="ORF">AOCH_001509</name>
</gene>
<dbReference type="InterPro" id="IPR056884">
    <property type="entry name" value="NPHP3-like_N"/>
</dbReference>
<dbReference type="PROSITE" id="PS50297">
    <property type="entry name" value="ANK_REP_REGION"/>
    <property type="match status" value="2"/>
</dbReference>
<dbReference type="SUPFAM" id="SSF53167">
    <property type="entry name" value="Purine and uridine phosphorylases"/>
    <property type="match status" value="1"/>
</dbReference>
<dbReference type="Pfam" id="PF23239">
    <property type="entry name" value="DUF7069"/>
    <property type="match status" value="1"/>
</dbReference>
<dbReference type="SUPFAM" id="SSF52540">
    <property type="entry name" value="P-loop containing nucleoside triphosphate hydrolases"/>
    <property type="match status" value="1"/>
</dbReference>
<reference evidence="7 8" key="1">
    <citation type="submission" date="2015-02" db="EMBL/GenBank/DDBJ databases">
        <title>Draft Genome Sequences of Two Closely-Related Aflatoxigenic Aspergillus Species Obtained from the Cote d'Ivoire.</title>
        <authorList>
            <person name="Moore G.G."/>
            <person name="Beltz S.B."/>
            <person name="Mack B.M."/>
        </authorList>
    </citation>
    <scope>NUCLEOTIDE SEQUENCE [LARGE SCALE GENOMIC DNA]</scope>
    <source>
        <strain evidence="7 8">SRRC1432</strain>
    </source>
</reference>
<evidence type="ECO:0000256" key="1">
    <source>
        <dbReference type="ARBA" id="ARBA00022737"/>
    </source>
</evidence>
<dbReference type="PANTHER" id="PTHR46082">
    <property type="entry name" value="ATP/GTP-BINDING PROTEIN-RELATED"/>
    <property type="match status" value="1"/>
</dbReference>
<dbReference type="InterPro" id="IPR055497">
    <property type="entry name" value="DUF7069"/>
</dbReference>
<keyword evidence="8" id="KW-1185">Reference proteome</keyword>
<dbReference type="Pfam" id="PF22939">
    <property type="entry name" value="WHD_GPIID"/>
    <property type="match status" value="1"/>
</dbReference>
<evidence type="ECO:0000259" key="6">
    <source>
        <dbReference type="Pfam" id="PF24883"/>
    </source>
</evidence>
<sequence>MSDPARYTIGWICAILTEYVAAKVTLDETHEKPASLSPNDTNNYTLGKIGKHNVVIAVLPDGEYGPDSAASVATSMLRSFPNIRIGLMVGTGGGVPSEQHDIRLGDIVVSAPCGGTSGVFQYDFGKSIQGQGFVHTRFLNQPPTVLRTAITEIQARYEIEGHRLVETVNELINKHPTLRQKYERPQSSTDRLFKSQVTHHAGGCGICAKNPLDLVSRRERTENDDNPTIHYGLIASANQLMEDALIRDRLAAEKNVLCFETVAAGLVNDFPCLVIRGIYNYSDSHKSNEWQGYAAMVAAAYAKDLLREIIPNTVEAEKRIGGILSGLQDVAEEHKNISQKQLDLQENEVKQRLFDRQLECLRLFRLTSSADDTTYEWYKDRVQARVPGTCEWFLKHETFHQWLEQDSGLLLVSADPGCGKSVLTKYLIDENLLRSETICYFFFKSQDQDTVRQALCALLHQLFIRKPLLIEYAMPEFENNGRDMINSTISLWTILENAIRDPQAGPITIVLDALDECTEFEISGLIPRIKSQFRNSHSGYSRLKYLFTSRPYEQIMGKFQSLLESFPYVRIPGEEESTQISQEVKLVIEDRVERLAREKDLSDQVKHHLRKKLLDISHRTYLWVYLVFDYLEREHFKKTPKGIDDTIATLPRNIYEAYEQILKKSKQDHRVRKALSMILAANRPLTVSEMNVALNVDRESKSLHDLDLEEDKDFRSRLRNWCGLFVSIHHDKVYFLHETAREFLLVQTPAPPPTIPSESRWYHSISSQDAHRVLAEVCVLYLDILNNESFLDAKREDHQLLDLYTFLDYSAKNWGAHYLEASSSMCADLISSALSICDPKSRSWSAWFKTYRESKDRGPPNTFTSLMISSYFGHVDIVRLLLEQYTNIESKDTFGQTPLSWAARNGHESVIRLLLEQNAHMESKDTYRRTPLSWAVKKGHEDIIRVLLRQNADIESKVNYHE</sequence>
<dbReference type="InterPro" id="IPR036770">
    <property type="entry name" value="Ankyrin_rpt-contain_sf"/>
</dbReference>
<dbReference type="AlphaFoldDB" id="A0A0F8W5K9"/>
<evidence type="ECO:0000259" key="4">
    <source>
        <dbReference type="Pfam" id="PF22939"/>
    </source>
</evidence>
<evidence type="ECO:0000259" key="5">
    <source>
        <dbReference type="Pfam" id="PF23239"/>
    </source>
</evidence>
<dbReference type="PRINTS" id="PR01415">
    <property type="entry name" value="ANKYRIN"/>
</dbReference>
<dbReference type="EMBL" id="JYKN01003289">
    <property type="protein sequence ID" value="KKK13165.1"/>
    <property type="molecule type" value="Genomic_DNA"/>
</dbReference>
<dbReference type="InterPro" id="IPR000845">
    <property type="entry name" value="Nucleoside_phosphorylase_d"/>
</dbReference>
<organism evidence="7 8">
    <name type="scientific">Aspergillus ochraceoroseus</name>
    <dbReference type="NCBI Taxonomy" id="138278"/>
    <lineage>
        <taxon>Eukaryota</taxon>
        <taxon>Fungi</taxon>
        <taxon>Dikarya</taxon>
        <taxon>Ascomycota</taxon>
        <taxon>Pezizomycotina</taxon>
        <taxon>Eurotiomycetes</taxon>
        <taxon>Eurotiomycetidae</taxon>
        <taxon>Eurotiales</taxon>
        <taxon>Aspergillaceae</taxon>
        <taxon>Aspergillus</taxon>
        <taxon>Aspergillus subgen. Nidulantes</taxon>
    </lineage>
</organism>
<evidence type="ECO:0000259" key="3">
    <source>
        <dbReference type="Pfam" id="PF01048"/>
    </source>
</evidence>
<dbReference type="GO" id="GO:0009116">
    <property type="term" value="P:nucleoside metabolic process"/>
    <property type="evidence" value="ECO:0007669"/>
    <property type="project" value="InterPro"/>
</dbReference>
<dbReference type="PANTHER" id="PTHR46082:SF11">
    <property type="entry name" value="AAA+ ATPASE DOMAIN-CONTAINING PROTEIN-RELATED"/>
    <property type="match status" value="1"/>
</dbReference>
<dbReference type="Pfam" id="PF24883">
    <property type="entry name" value="NPHP3_N"/>
    <property type="match status" value="1"/>
</dbReference>
<dbReference type="InterPro" id="IPR054471">
    <property type="entry name" value="GPIID_WHD"/>
</dbReference>
<keyword evidence="2" id="KW-0040">ANK repeat</keyword>
<dbReference type="Gene3D" id="3.40.50.1580">
    <property type="entry name" value="Nucleoside phosphorylase domain"/>
    <property type="match status" value="1"/>
</dbReference>
<feature type="repeat" description="ANK" evidence="2">
    <location>
        <begin position="861"/>
        <end position="893"/>
    </location>
</feature>
<dbReference type="InterPro" id="IPR035994">
    <property type="entry name" value="Nucleoside_phosphorylase_sf"/>
</dbReference>
<keyword evidence="1" id="KW-0677">Repeat</keyword>
<name>A0A0F8W5K9_9EURO</name>
<protein>
    <submittedName>
        <fullName evidence="7">Uncharacterized protein</fullName>
    </submittedName>
</protein>
<feature type="repeat" description="ANK" evidence="2">
    <location>
        <begin position="894"/>
        <end position="926"/>
    </location>
</feature>
<feature type="domain" description="GPI inositol-deacylase winged helix" evidence="4">
    <location>
        <begin position="659"/>
        <end position="746"/>
    </location>
</feature>
<feature type="domain" description="Nucleoside phosphorylase" evidence="3">
    <location>
        <begin position="9"/>
        <end position="147"/>
    </location>
</feature>
<feature type="domain" description="DUF7069" evidence="5">
    <location>
        <begin position="580"/>
        <end position="643"/>
    </location>
</feature>
<dbReference type="Pfam" id="PF12796">
    <property type="entry name" value="Ank_2"/>
    <property type="match status" value="1"/>
</dbReference>
<evidence type="ECO:0000313" key="8">
    <source>
        <dbReference type="Proteomes" id="UP000034947"/>
    </source>
</evidence>
<dbReference type="VEuPathDB" id="FungiDB:P175DRAFT_0425972"/>
<dbReference type="InterPro" id="IPR027417">
    <property type="entry name" value="P-loop_NTPase"/>
</dbReference>
<dbReference type="InterPro" id="IPR053137">
    <property type="entry name" value="NLR-like"/>
</dbReference>
<evidence type="ECO:0000313" key="7">
    <source>
        <dbReference type="EMBL" id="KKK13165.1"/>
    </source>
</evidence>
<dbReference type="GO" id="GO:0003824">
    <property type="term" value="F:catalytic activity"/>
    <property type="evidence" value="ECO:0007669"/>
    <property type="project" value="InterPro"/>
</dbReference>
<dbReference type="Gene3D" id="3.40.50.300">
    <property type="entry name" value="P-loop containing nucleotide triphosphate hydrolases"/>
    <property type="match status" value="1"/>
</dbReference>
<feature type="repeat" description="ANK" evidence="2">
    <location>
        <begin position="927"/>
        <end position="959"/>
    </location>
</feature>
<dbReference type="SMART" id="SM00248">
    <property type="entry name" value="ANK"/>
    <property type="match status" value="3"/>
</dbReference>
<feature type="domain" description="Nephrocystin 3-like N-terminal" evidence="6">
    <location>
        <begin position="388"/>
        <end position="550"/>
    </location>
</feature>
<dbReference type="InterPro" id="IPR002110">
    <property type="entry name" value="Ankyrin_rpt"/>
</dbReference>
<accession>A0A0F8W5K9</accession>
<dbReference type="PROSITE" id="PS50088">
    <property type="entry name" value="ANK_REPEAT"/>
    <property type="match status" value="3"/>
</dbReference>
<comment type="caution">
    <text evidence="7">The sequence shown here is derived from an EMBL/GenBank/DDBJ whole genome shotgun (WGS) entry which is preliminary data.</text>
</comment>
<proteinExistence type="predicted"/>
<dbReference type="OrthoDB" id="1577640at2759"/>
<dbReference type="Pfam" id="PF01048">
    <property type="entry name" value="PNP_UDP_1"/>
    <property type="match status" value="1"/>
</dbReference>
<evidence type="ECO:0000256" key="2">
    <source>
        <dbReference type="PROSITE-ProRule" id="PRU00023"/>
    </source>
</evidence>
<dbReference type="SUPFAM" id="SSF48403">
    <property type="entry name" value="Ankyrin repeat"/>
    <property type="match status" value="1"/>
</dbReference>